<name>A0A6G6XI02_9CAUD</name>
<evidence type="ECO:0000313" key="2">
    <source>
        <dbReference type="EMBL" id="QIG57732.1"/>
    </source>
</evidence>
<dbReference type="KEGG" id="vg:77925236"/>
<dbReference type="GeneID" id="77925236"/>
<keyword evidence="2" id="KW-0067">ATP-binding</keyword>
<gene>
    <name evidence="2" type="primary">61</name>
    <name evidence="2" type="ORF">SEA_SHOYA_61</name>
</gene>
<feature type="region of interest" description="Disordered" evidence="1">
    <location>
        <begin position="85"/>
        <end position="111"/>
    </location>
</feature>
<keyword evidence="2" id="KW-0547">Nucleotide-binding</keyword>
<accession>A0A6G6XI02</accession>
<sequence length="122" mass="13569">MNLTETNAFLAWVTQHDGRVSNAPSAVEIWQASLNNATPAEAKQAILEHYRGNEDTPASPAGIRKRTLTIRTTAEAQTRAITATAPVKHPNSWRSRNPEEWDRLTEQGKQDRRAELAARGLL</sequence>
<evidence type="ECO:0000313" key="3">
    <source>
        <dbReference type="Proteomes" id="UP000501785"/>
    </source>
</evidence>
<dbReference type="RefSeq" id="YP_010649681.1">
    <property type="nucleotide sequence ID" value="NC_070771.1"/>
</dbReference>
<proteinExistence type="predicted"/>
<dbReference type="EMBL" id="MN908684">
    <property type="protein sequence ID" value="QIG57732.1"/>
    <property type="molecule type" value="Genomic_DNA"/>
</dbReference>
<dbReference type="GO" id="GO:0004386">
    <property type="term" value="F:helicase activity"/>
    <property type="evidence" value="ECO:0007669"/>
    <property type="project" value="UniProtKB-KW"/>
</dbReference>
<evidence type="ECO:0000256" key="1">
    <source>
        <dbReference type="SAM" id="MobiDB-lite"/>
    </source>
</evidence>
<keyword evidence="2" id="KW-0347">Helicase</keyword>
<keyword evidence="2" id="KW-0378">Hydrolase</keyword>
<dbReference type="Proteomes" id="UP000501785">
    <property type="component" value="Segment"/>
</dbReference>
<feature type="compositionally biased region" description="Basic and acidic residues" evidence="1">
    <location>
        <begin position="96"/>
        <end position="111"/>
    </location>
</feature>
<organism evidence="2 3">
    <name type="scientific">Arthrobacter phage Shoya</name>
    <dbReference type="NCBI Taxonomy" id="2704035"/>
    <lineage>
        <taxon>Viruses</taxon>
        <taxon>Duplodnaviria</taxon>
        <taxon>Heunggongvirae</taxon>
        <taxon>Uroviricota</taxon>
        <taxon>Caudoviricetes</taxon>
        <taxon>Shoyavirus</taxon>
        <taxon>Shoyavirus shoya</taxon>
    </lineage>
</organism>
<protein>
    <submittedName>
        <fullName evidence="2">DNA helicase</fullName>
    </submittedName>
</protein>
<keyword evidence="3" id="KW-1185">Reference proteome</keyword>
<reference evidence="2 3" key="1">
    <citation type="submission" date="2020-01" db="EMBL/GenBank/DDBJ databases">
        <authorList>
            <person name="Burbank J.R."/>
            <person name="Falkowski A.F."/>
            <person name="Granberg A.K."/>
            <person name="Hofbauer A.R."/>
            <person name="Heubel C."/>
            <person name="Larson S.M."/>
            <person name="Streitz R.J."/>
            <person name="Zoubek K.J."/>
            <person name="Bonilla J.A."/>
            <person name="Klyczek K."/>
            <person name="Garlena R.A."/>
            <person name="Russell D.A."/>
            <person name="Pope W.H."/>
            <person name="Jacobs-Sera D."/>
            <person name="Hatfull G.F."/>
        </authorList>
    </citation>
    <scope>NUCLEOTIDE SEQUENCE [LARGE SCALE GENOMIC DNA]</scope>
</reference>